<feature type="region of interest" description="Disordered" evidence="6">
    <location>
        <begin position="1"/>
        <end position="29"/>
    </location>
</feature>
<evidence type="ECO:0000256" key="4">
    <source>
        <dbReference type="ARBA" id="ARBA00022833"/>
    </source>
</evidence>
<gene>
    <name evidence="8" type="ORF">L3Y34_014135</name>
</gene>
<dbReference type="AlphaFoldDB" id="A0AAE9DR92"/>
<evidence type="ECO:0000256" key="5">
    <source>
        <dbReference type="ARBA" id="ARBA00023242"/>
    </source>
</evidence>
<name>A0AAE9DR92_CAEBR</name>
<dbReference type="PANTHER" id="PTHR13316:SF0">
    <property type="entry name" value="ZINC FINGER CCHC DOMAIN-CONTAINING PROTEIN 8"/>
    <property type="match status" value="1"/>
</dbReference>
<reference evidence="8 9" key="1">
    <citation type="submission" date="2022-05" db="EMBL/GenBank/DDBJ databases">
        <title>Chromosome-level reference genomes for two strains of Caenorhabditis briggsae: an improved platform for comparative genomics.</title>
        <authorList>
            <person name="Stevens L."/>
            <person name="Andersen E.C."/>
        </authorList>
    </citation>
    <scope>NUCLEOTIDE SEQUENCE [LARGE SCALE GENOMIC DNA]</scope>
    <source>
        <strain evidence="8">QX1410_ONT</strain>
        <tissue evidence="8">Whole-organism</tissue>
    </source>
</reference>
<feature type="region of interest" description="Disordered" evidence="6">
    <location>
        <begin position="62"/>
        <end position="100"/>
    </location>
</feature>
<evidence type="ECO:0000313" key="9">
    <source>
        <dbReference type="Proteomes" id="UP000827892"/>
    </source>
</evidence>
<feature type="domain" description="PSP proline-rich" evidence="7">
    <location>
        <begin position="158"/>
        <end position="215"/>
    </location>
</feature>
<keyword evidence="2" id="KW-0479">Metal-binding</keyword>
<evidence type="ECO:0000256" key="6">
    <source>
        <dbReference type="SAM" id="MobiDB-lite"/>
    </source>
</evidence>
<dbReference type="SMART" id="SM00581">
    <property type="entry name" value="PSP"/>
    <property type="match status" value="1"/>
</dbReference>
<sequence length="415" mass="46322">MLEDGEISNSPKSAAPAADDDDDDGFVVDRSFLEVIENSEDVADDDAAANVTGDSEAVKDISMASSLSGTPSEWAKKMRKRLLEESEPQSPSTEPVSKRPRRQNLCFNCREEHSIADCPHPKNFAEIRKNKQEFQALQQGNTGGARISKETAGGAAKESKFKAGKISIALRDALGLGSDDLPEWIYRMRRMGFRKGYPPGYLRESLKHEYGTLKIFSGDSKEEEMEEQSCPMPIVQESKIVTYLGFNKSYGALNDREKGMFSIPPIKEFVEMLQEVQDAKSRHEWEESRRRCDLERLKRQEAAEKDSEDVADDSVIVVEEVKEESVVILETSEDVVVAVEGTEKLGESIHQLIGTPIISRRDASGVWIPHTTPTLEAFAVGIVPFEAKEEEKPRGIFKKIMATLRGEESKSDDDK</sequence>
<evidence type="ECO:0000259" key="7">
    <source>
        <dbReference type="SMART" id="SM00581"/>
    </source>
</evidence>
<accession>A0AAE9DR92</accession>
<keyword evidence="5" id="KW-0539">Nucleus</keyword>
<evidence type="ECO:0000256" key="3">
    <source>
        <dbReference type="ARBA" id="ARBA00022771"/>
    </source>
</evidence>
<dbReference type="Pfam" id="PF04046">
    <property type="entry name" value="PSP"/>
    <property type="match status" value="1"/>
</dbReference>
<protein>
    <recommendedName>
        <fullName evidence="7">PSP proline-rich domain-containing protein</fullName>
    </recommendedName>
</protein>
<comment type="subcellular location">
    <subcellularLocation>
        <location evidence="1">Nucleus</location>
    </subcellularLocation>
</comment>
<keyword evidence="3" id="KW-0863">Zinc-finger</keyword>
<proteinExistence type="predicted"/>
<keyword evidence="4" id="KW-0862">Zinc</keyword>
<dbReference type="InterPro" id="IPR052115">
    <property type="entry name" value="NEXT_complex_subunit_ZCCHC8"/>
</dbReference>
<evidence type="ECO:0000313" key="8">
    <source>
        <dbReference type="EMBL" id="ULU09517.1"/>
    </source>
</evidence>
<evidence type="ECO:0000256" key="1">
    <source>
        <dbReference type="ARBA" id="ARBA00004123"/>
    </source>
</evidence>
<dbReference type="GO" id="GO:0008270">
    <property type="term" value="F:zinc ion binding"/>
    <property type="evidence" value="ECO:0007669"/>
    <property type="project" value="UniProtKB-KW"/>
</dbReference>
<dbReference type="Proteomes" id="UP000827892">
    <property type="component" value="Chromosome I"/>
</dbReference>
<dbReference type="EMBL" id="CP090891">
    <property type="protein sequence ID" value="ULU09517.1"/>
    <property type="molecule type" value="Genomic_DNA"/>
</dbReference>
<dbReference type="GO" id="GO:0005634">
    <property type="term" value="C:nucleus"/>
    <property type="evidence" value="ECO:0007669"/>
    <property type="project" value="UniProtKB-SubCell"/>
</dbReference>
<organism evidence="8 9">
    <name type="scientific">Caenorhabditis briggsae</name>
    <dbReference type="NCBI Taxonomy" id="6238"/>
    <lineage>
        <taxon>Eukaryota</taxon>
        <taxon>Metazoa</taxon>
        <taxon>Ecdysozoa</taxon>
        <taxon>Nematoda</taxon>
        <taxon>Chromadorea</taxon>
        <taxon>Rhabditida</taxon>
        <taxon>Rhabditina</taxon>
        <taxon>Rhabditomorpha</taxon>
        <taxon>Rhabditoidea</taxon>
        <taxon>Rhabditidae</taxon>
        <taxon>Peloderinae</taxon>
        <taxon>Caenorhabditis</taxon>
    </lineage>
</organism>
<evidence type="ECO:0000256" key="2">
    <source>
        <dbReference type="ARBA" id="ARBA00022723"/>
    </source>
</evidence>
<dbReference type="PANTHER" id="PTHR13316">
    <property type="entry name" value="ZINC FINGER, CCHC DOMAIN CONTAINING 8"/>
    <property type="match status" value="1"/>
</dbReference>
<dbReference type="InterPro" id="IPR006568">
    <property type="entry name" value="PSP_pro-rich"/>
</dbReference>